<dbReference type="Gene3D" id="3.40.50.1100">
    <property type="match status" value="1"/>
</dbReference>
<dbReference type="Proteomes" id="UP000029585">
    <property type="component" value="Unassembled WGS sequence"/>
</dbReference>
<evidence type="ECO:0000313" key="1">
    <source>
        <dbReference type="EMBL" id="KGF57577.1"/>
    </source>
</evidence>
<dbReference type="eggNOG" id="COG0498">
    <property type="taxonomic scope" value="Bacteria"/>
</dbReference>
<evidence type="ECO:0000313" key="2">
    <source>
        <dbReference type="Proteomes" id="UP000029585"/>
    </source>
</evidence>
<comment type="caution">
    <text evidence="1">The sequence shown here is derived from an EMBL/GenBank/DDBJ whole genome shotgun (WGS) entry which is preliminary data.</text>
</comment>
<dbReference type="SUPFAM" id="SSF53686">
    <property type="entry name" value="Tryptophan synthase beta subunit-like PLP-dependent enzymes"/>
    <property type="match status" value="1"/>
</dbReference>
<sequence length="59" mass="6007">MKKAVELGLIPAGSTVVSIVTGNGLKDVQSGIQAAGEPMRVSPDMDALLAAFAAQDIRP</sequence>
<proteinExistence type="predicted"/>
<keyword evidence="2" id="KW-1185">Reference proteome</keyword>
<dbReference type="AlphaFoldDB" id="A0A096CRZ8"/>
<dbReference type="PATRIC" id="fig|742738.3.peg.43"/>
<protein>
    <recommendedName>
        <fullName evidence="3">Threonine synthase</fullName>
    </recommendedName>
</protein>
<organism evidence="1 2">
    <name type="scientific">Flavonifractor plautii 1_3_50AFAA</name>
    <dbReference type="NCBI Taxonomy" id="742738"/>
    <lineage>
        <taxon>Bacteria</taxon>
        <taxon>Bacillati</taxon>
        <taxon>Bacillota</taxon>
        <taxon>Clostridia</taxon>
        <taxon>Eubacteriales</taxon>
        <taxon>Oscillospiraceae</taxon>
        <taxon>Flavonifractor</taxon>
    </lineage>
</organism>
<accession>A0A096CRZ8</accession>
<dbReference type="GO" id="GO:1901605">
    <property type="term" value="P:alpha-amino acid metabolic process"/>
    <property type="evidence" value="ECO:0007669"/>
    <property type="project" value="UniProtKB-ARBA"/>
</dbReference>
<evidence type="ECO:0008006" key="3">
    <source>
        <dbReference type="Google" id="ProtNLM"/>
    </source>
</evidence>
<dbReference type="EMBL" id="ADLO01000002">
    <property type="protein sequence ID" value="KGF57577.1"/>
    <property type="molecule type" value="Genomic_DNA"/>
</dbReference>
<dbReference type="HOGENOM" id="CLU_2952222_0_0_9"/>
<reference evidence="1 2" key="1">
    <citation type="submission" date="2011-08" db="EMBL/GenBank/DDBJ databases">
        <title>The Genome Sequence of Clostridium orbiscindens 1_3_50AFAA.</title>
        <authorList>
            <consortium name="The Broad Institute Genome Sequencing Platform"/>
            <person name="Earl A."/>
            <person name="Ward D."/>
            <person name="Feldgarden M."/>
            <person name="Gevers D."/>
            <person name="Daigneault M."/>
            <person name="Strauss J."/>
            <person name="Allen-Vercoe E."/>
            <person name="Young S.K."/>
            <person name="Zeng Q."/>
            <person name="Gargeya S."/>
            <person name="Fitzgerald M."/>
            <person name="Haas B."/>
            <person name="Abouelleil A."/>
            <person name="Alvarado L."/>
            <person name="Arachchi H.M."/>
            <person name="Berlin A."/>
            <person name="Brown A."/>
            <person name="Chapman S.B."/>
            <person name="Chen Z."/>
            <person name="Dunbar C."/>
            <person name="Freedman E."/>
            <person name="Gearin G."/>
            <person name="Gellesch M."/>
            <person name="Goldberg J."/>
            <person name="Griggs A."/>
            <person name="Gujja S."/>
            <person name="Heiman D."/>
            <person name="Howarth C."/>
            <person name="Larson L."/>
            <person name="Lui A."/>
            <person name="MacDonald P.J.P."/>
            <person name="Montmayeur A."/>
            <person name="Murphy C."/>
            <person name="Neiman D."/>
            <person name="Pearson M."/>
            <person name="Priest M."/>
            <person name="Roberts A."/>
            <person name="Saif S."/>
            <person name="Shea T."/>
            <person name="Shenoy N."/>
            <person name="Sisk P."/>
            <person name="Stolte C."/>
            <person name="Sykes S."/>
            <person name="Wortman J."/>
            <person name="Nusbaum C."/>
            <person name="Birren B."/>
        </authorList>
    </citation>
    <scope>NUCLEOTIDE SEQUENCE [LARGE SCALE GENOMIC DNA]</scope>
    <source>
        <strain evidence="1 2">1_3_50AFAA</strain>
    </source>
</reference>
<gene>
    <name evidence="1" type="ORF">HMPREF9460_00040</name>
</gene>
<name>A0A096CRZ8_FLAPL</name>
<dbReference type="InterPro" id="IPR036052">
    <property type="entry name" value="TrpB-like_PALP_sf"/>
</dbReference>